<proteinExistence type="predicted"/>
<name>A0A8E2F8D2_9PEZI</name>
<sequence length="307" mass="34841">MASTLLTLPFELCEMIYECLFSSIAIRRGVGRAIKDEAQPLLASNVQFQFRSTEAMLDTLMSLNPTIINKLRHIHIKAFPFLLYASRAISYYRTYHFSYALALLPGLKLDCLVVEDCFHDLGANDGWGDIGTYRDIECLLESDGWKELHYISPTTEFMTSSRDHQCLRVAQPAGWNGLLQKRDGERSGARVTMYVAKEAGRAGITKEMEQCTSWSAVPGHELKETPKIISEKQANREGLYVPGEDGPHWLPYYYDSADRAGWIYGGWSRRFQLALAAMQWNLVSIVKLLTDTRLIHVGALDHRLRTV</sequence>
<reference evidence="1 2" key="1">
    <citation type="journal article" date="2016" name="Nat. Commun.">
        <title>Ectomycorrhizal ecology is imprinted in the genome of the dominant symbiotic fungus Cenococcum geophilum.</title>
        <authorList>
            <consortium name="DOE Joint Genome Institute"/>
            <person name="Peter M."/>
            <person name="Kohler A."/>
            <person name="Ohm R.A."/>
            <person name="Kuo A."/>
            <person name="Krutzmann J."/>
            <person name="Morin E."/>
            <person name="Arend M."/>
            <person name="Barry K.W."/>
            <person name="Binder M."/>
            <person name="Choi C."/>
            <person name="Clum A."/>
            <person name="Copeland A."/>
            <person name="Grisel N."/>
            <person name="Haridas S."/>
            <person name="Kipfer T."/>
            <person name="LaButti K."/>
            <person name="Lindquist E."/>
            <person name="Lipzen A."/>
            <person name="Maire R."/>
            <person name="Meier B."/>
            <person name="Mihaltcheva S."/>
            <person name="Molinier V."/>
            <person name="Murat C."/>
            <person name="Poggeler S."/>
            <person name="Quandt C.A."/>
            <person name="Sperisen C."/>
            <person name="Tritt A."/>
            <person name="Tisserant E."/>
            <person name="Crous P.W."/>
            <person name="Henrissat B."/>
            <person name="Nehls U."/>
            <person name="Egli S."/>
            <person name="Spatafora J.W."/>
            <person name="Grigoriev I.V."/>
            <person name="Martin F.M."/>
        </authorList>
    </citation>
    <scope>NUCLEOTIDE SEQUENCE [LARGE SCALE GENOMIC DNA]</scope>
    <source>
        <strain evidence="1 2">CBS 207.34</strain>
    </source>
</reference>
<dbReference type="AlphaFoldDB" id="A0A8E2F8D2"/>
<organism evidence="1 2">
    <name type="scientific">Glonium stellatum</name>
    <dbReference type="NCBI Taxonomy" id="574774"/>
    <lineage>
        <taxon>Eukaryota</taxon>
        <taxon>Fungi</taxon>
        <taxon>Dikarya</taxon>
        <taxon>Ascomycota</taxon>
        <taxon>Pezizomycotina</taxon>
        <taxon>Dothideomycetes</taxon>
        <taxon>Pleosporomycetidae</taxon>
        <taxon>Gloniales</taxon>
        <taxon>Gloniaceae</taxon>
        <taxon>Glonium</taxon>
    </lineage>
</organism>
<protein>
    <submittedName>
        <fullName evidence="1">Uncharacterized protein</fullName>
    </submittedName>
</protein>
<dbReference type="EMBL" id="KV748907">
    <property type="protein sequence ID" value="OCL12210.1"/>
    <property type="molecule type" value="Genomic_DNA"/>
</dbReference>
<dbReference type="Proteomes" id="UP000250140">
    <property type="component" value="Unassembled WGS sequence"/>
</dbReference>
<evidence type="ECO:0000313" key="2">
    <source>
        <dbReference type="Proteomes" id="UP000250140"/>
    </source>
</evidence>
<keyword evidence="2" id="KW-1185">Reference proteome</keyword>
<dbReference type="OrthoDB" id="72726at2759"/>
<evidence type="ECO:0000313" key="1">
    <source>
        <dbReference type="EMBL" id="OCL12210.1"/>
    </source>
</evidence>
<accession>A0A8E2F8D2</accession>
<gene>
    <name evidence="1" type="ORF">AOQ84DRAFT_430015</name>
</gene>